<keyword evidence="14" id="KW-1185">Reference proteome</keyword>
<feature type="binding site" evidence="11">
    <location>
        <begin position="36"/>
        <end position="43"/>
    </location>
    <ligand>
        <name>ATP</name>
        <dbReference type="ChEBI" id="CHEBI:30616"/>
    </ligand>
</feature>
<evidence type="ECO:0000256" key="6">
    <source>
        <dbReference type="ARBA" id="ARBA00023125"/>
    </source>
</evidence>
<dbReference type="GO" id="GO:0000725">
    <property type="term" value="P:recombinational repair"/>
    <property type="evidence" value="ECO:0007669"/>
    <property type="project" value="TreeGrafter"/>
</dbReference>
<evidence type="ECO:0000313" key="14">
    <source>
        <dbReference type="Proteomes" id="UP000295063"/>
    </source>
</evidence>
<dbReference type="CDD" id="cd17932">
    <property type="entry name" value="DEXQc_UvrD"/>
    <property type="match status" value="1"/>
</dbReference>
<dbReference type="PANTHER" id="PTHR11070:SF2">
    <property type="entry name" value="ATP-DEPENDENT DNA HELICASE SRS2"/>
    <property type="match status" value="1"/>
</dbReference>
<dbReference type="Gene3D" id="3.40.50.300">
    <property type="entry name" value="P-loop containing nucleotide triphosphate hydrolases"/>
    <property type="match status" value="2"/>
</dbReference>
<evidence type="ECO:0000256" key="7">
    <source>
        <dbReference type="ARBA" id="ARBA00023235"/>
    </source>
</evidence>
<comment type="caution">
    <text evidence="13">The sequence shown here is derived from an EMBL/GenBank/DDBJ whole genome shotgun (WGS) entry which is preliminary data.</text>
</comment>
<dbReference type="GO" id="GO:0005524">
    <property type="term" value="F:ATP binding"/>
    <property type="evidence" value="ECO:0007669"/>
    <property type="project" value="UniProtKB-UniRule"/>
</dbReference>
<dbReference type="PROSITE" id="PS51198">
    <property type="entry name" value="UVRD_HELICASE_ATP_BIND"/>
    <property type="match status" value="1"/>
</dbReference>
<evidence type="ECO:0000256" key="2">
    <source>
        <dbReference type="ARBA" id="ARBA00022741"/>
    </source>
</evidence>
<keyword evidence="7" id="KW-0413">Isomerase</keyword>
<dbReference type="SUPFAM" id="SSF52540">
    <property type="entry name" value="P-loop containing nucleoside triphosphate hydrolases"/>
    <property type="match status" value="1"/>
</dbReference>
<evidence type="ECO:0000256" key="8">
    <source>
        <dbReference type="ARBA" id="ARBA00034617"/>
    </source>
</evidence>
<feature type="domain" description="UvrD-like helicase ATP-binding" evidence="12">
    <location>
        <begin position="15"/>
        <end position="297"/>
    </location>
</feature>
<sequence>MLTPIQPESWVPSDGIILEPNAETVVRSNFNTVVVAGPGAGKTELLAQRACFLLQTNACKAPKRILAISFKKDAATNLADRVEKRCGKVLAQRFDSYTFDAFAKSLLDKFINALPTAFKPSKNYEIIYPNRDLMQESIHELTLPSAWSAHNIYEIRAQRVLDNLCSRPLPLNDNNTLEQWAIKEIWKKWLSNPTSSRLSFPMISRLSTYLLTQNPLLVRALHMTYSHIFLDEFQDTTYIQYDLLKSAFHKSQAVFTAVGDTKQRIMGWAGALSDVFLTYCNDFCAQRLDLITNHRSAPVLVNIQAALFERLDPNAVPAVAADGWEANDGVCEIHLFESHIQEAEILARQINEWIDIDHIDPRKIVILTKQHVDVYASEIIAQLRAVGQKARIESDMQDLLTEPLSQIILQFFRLATMDRMPKDWQATVELLMELRGCHDENKIGKSIEVENQLAAFIHTLRIELSNVTQENCLPAMVRYILSLVVSFIGEISFKNHFPQYKRGIWFEELLNDTSSALAIEYQAFGNWAQALNSFEGKDTIPIMTIHKSKGLEYEIVIFLGLEDDAFWSFSNQPHEDTCAFFVALSRARQVACFTFCDIRRTRRGNRYQRRDAIGSLYTLLRRAGVAVIDNRQDS</sequence>
<dbReference type="Gene3D" id="1.10.10.160">
    <property type="match status" value="1"/>
</dbReference>
<evidence type="ECO:0000256" key="4">
    <source>
        <dbReference type="ARBA" id="ARBA00022806"/>
    </source>
</evidence>
<dbReference type="Proteomes" id="UP000295063">
    <property type="component" value="Unassembled WGS sequence"/>
</dbReference>
<dbReference type="PANTHER" id="PTHR11070">
    <property type="entry name" value="UVRD / RECB / PCRA DNA HELICASE FAMILY MEMBER"/>
    <property type="match status" value="1"/>
</dbReference>
<keyword evidence="2 11" id="KW-0547">Nucleotide-binding</keyword>
<dbReference type="OrthoDB" id="9810135at2"/>
<dbReference type="EMBL" id="SLUI01000014">
    <property type="protein sequence ID" value="TCL35109.1"/>
    <property type="molecule type" value="Genomic_DNA"/>
</dbReference>
<dbReference type="InterPro" id="IPR014016">
    <property type="entry name" value="UvrD-like_ATP-bd"/>
</dbReference>
<evidence type="ECO:0000256" key="11">
    <source>
        <dbReference type="PROSITE-ProRule" id="PRU00560"/>
    </source>
</evidence>
<dbReference type="InterPro" id="IPR027417">
    <property type="entry name" value="P-loop_NTPase"/>
</dbReference>
<dbReference type="InterPro" id="IPR000212">
    <property type="entry name" value="DNA_helicase_UvrD/REP"/>
</dbReference>
<dbReference type="InterPro" id="IPR013986">
    <property type="entry name" value="DExx_box_DNA_helicase_dom_sf"/>
</dbReference>
<keyword evidence="3 11" id="KW-0378">Hydrolase</keyword>
<comment type="catalytic activity">
    <reaction evidence="8">
        <text>Couples ATP hydrolysis with the unwinding of duplex DNA by translocating in the 3'-5' direction.</text>
        <dbReference type="EC" id="5.6.2.4"/>
    </reaction>
</comment>
<dbReference type="Pfam" id="PF13361">
    <property type="entry name" value="UvrD_C"/>
    <property type="match status" value="1"/>
</dbReference>
<dbReference type="Gene3D" id="1.10.486.10">
    <property type="entry name" value="PCRA, domain 4"/>
    <property type="match status" value="1"/>
</dbReference>
<dbReference type="GO" id="GO:0003677">
    <property type="term" value="F:DNA binding"/>
    <property type="evidence" value="ECO:0007669"/>
    <property type="project" value="UniProtKB-KW"/>
</dbReference>
<dbReference type="EC" id="5.6.2.4" evidence="9"/>
<comment type="catalytic activity">
    <reaction evidence="10">
        <text>ATP + H2O = ADP + phosphate + H(+)</text>
        <dbReference type="Rhea" id="RHEA:13065"/>
        <dbReference type="ChEBI" id="CHEBI:15377"/>
        <dbReference type="ChEBI" id="CHEBI:15378"/>
        <dbReference type="ChEBI" id="CHEBI:30616"/>
        <dbReference type="ChEBI" id="CHEBI:43474"/>
        <dbReference type="ChEBI" id="CHEBI:456216"/>
        <dbReference type="EC" id="5.6.2.4"/>
    </reaction>
</comment>
<keyword evidence="4 11" id="KW-0347">Helicase</keyword>
<gene>
    <name evidence="13" type="ORF">EV210_114129</name>
</gene>
<dbReference type="AlphaFoldDB" id="A0A4R1PW41"/>
<evidence type="ECO:0000259" key="12">
    <source>
        <dbReference type="PROSITE" id="PS51198"/>
    </source>
</evidence>
<dbReference type="Pfam" id="PF00580">
    <property type="entry name" value="UvrD-helicase"/>
    <property type="match status" value="1"/>
</dbReference>
<comment type="similarity">
    <text evidence="1">Belongs to the helicase family. UvrD subfamily.</text>
</comment>
<reference evidence="13 14" key="1">
    <citation type="submission" date="2019-03" db="EMBL/GenBank/DDBJ databases">
        <title>Genomic Encyclopedia of Type Strains, Phase IV (KMG-IV): sequencing the most valuable type-strain genomes for metagenomic binning, comparative biology and taxonomic classification.</title>
        <authorList>
            <person name="Goeker M."/>
        </authorList>
    </citation>
    <scope>NUCLEOTIDE SEQUENCE [LARGE SCALE GENOMIC DNA]</scope>
    <source>
        <strain evidence="13 14">DSM 15969</strain>
    </source>
</reference>
<dbReference type="InterPro" id="IPR014017">
    <property type="entry name" value="DNA_helicase_UvrD-like_C"/>
</dbReference>
<keyword evidence="6" id="KW-0238">DNA-binding</keyword>
<proteinExistence type="inferred from homology"/>
<evidence type="ECO:0000256" key="3">
    <source>
        <dbReference type="ARBA" id="ARBA00022801"/>
    </source>
</evidence>
<dbReference type="GO" id="GO:0043138">
    <property type="term" value="F:3'-5' DNA helicase activity"/>
    <property type="evidence" value="ECO:0007669"/>
    <property type="project" value="UniProtKB-EC"/>
</dbReference>
<dbReference type="RefSeq" id="WP_132082811.1">
    <property type="nucleotide sequence ID" value="NZ_SLUI01000014.1"/>
</dbReference>
<evidence type="ECO:0000256" key="5">
    <source>
        <dbReference type="ARBA" id="ARBA00022840"/>
    </source>
</evidence>
<protein>
    <recommendedName>
        <fullName evidence="9">DNA 3'-5' helicase</fullName>
        <ecNumber evidence="9">5.6.2.4</ecNumber>
    </recommendedName>
</protein>
<evidence type="ECO:0000256" key="10">
    <source>
        <dbReference type="ARBA" id="ARBA00048988"/>
    </source>
</evidence>
<organism evidence="13 14">
    <name type="scientific">Anaerospora hongkongensis</name>
    <dbReference type="NCBI Taxonomy" id="244830"/>
    <lineage>
        <taxon>Bacteria</taxon>
        <taxon>Bacillati</taxon>
        <taxon>Bacillota</taxon>
        <taxon>Negativicutes</taxon>
        <taxon>Selenomonadales</taxon>
        <taxon>Sporomusaceae</taxon>
        <taxon>Anaerospora</taxon>
    </lineage>
</organism>
<name>A0A4R1PW41_9FIRM</name>
<evidence type="ECO:0000313" key="13">
    <source>
        <dbReference type="EMBL" id="TCL35109.1"/>
    </source>
</evidence>
<evidence type="ECO:0000256" key="9">
    <source>
        <dbReference type="ARBA" id="ARBA00034808"/>
    </source>
</evidence>
<keyword evidence="5 11" id="KW-0067">ATP-binding</keyword>
<accession>A0A4R1PW41</accession>
<evidence type="ECO:0000256" key="1">
    <source>
        <dbReference type="ARBA" id="ARBA00009922"/>
    </source>
</evidence>
<dbReference type="GO" id="GO:0016887">
    <property type="term" value="F:ATP hydrolysis activity"/>
    <property type="evidence" value="ECO:0007669"/>
    <property type="project" value="RHEA"/>
</dbReference>